<dbReference type="Gene3D" id="3.40.30.10">
    <property type="entry name" value="Glutaredoxin"/>
    <property type="match status" value="1"/>
</dbReference>
<proteinExistence type="predicted"/>
<dbReference type="Proteomes" id="UP000007150">
    <property type="component" value="Chromosome 2"/>
</dbReference>
<evidence type="ECO:0000313" key="3">
    <source>
        <dbReference type="Proteomes" id="UP000007150"/>
    </source>
</evidence>
<dbReference type="HOGENOM" id="CLU_132019_0_0_5"/>
<dbReference type="InterPro" id="IPR036249">
    <property type="entry name" value="Thioredoxin-like_sf"/>
</dbReference>
<accession>F6F391</accession>
<organism evidence="2 3">
    <name type="scientific">Sphingobium chlorophenolicum L-1</name>
    <dbReference type="NCBI Taxonomy" id="690566"/>
    <lineage>
        <taxon>Bacteria</taxon>
        <taxon>Pseudomonadati</taxon>
        <taxon>Pseudomonadota</taxon>
        <taxon>Alphaproteobacteria</taxon>
        <taxon>Sphingomonadales</taxon>
        <taxon>Sphingomonadaceae</taxon>
        <taxon>Sphingobium</taxon>
    </lineage>
</organism>
<dbReference type="InterPro" id="IPR013766">
    <property type="entry name" value="Thioredoxin_domain"/>
</dbReference>
<protein>
    <recommendedName>
        <fullName evidence="1">Thioredoxin domain-containing protein</fullName>
    </recommendedName>
</protein>
<sequence>MLLPGKPFPGVDIPLLGGGRWRLHTARHELSLISVIRGHFCTYCHDNVVDLDRRNSDFDAIGIDVVVTSTDDAQAAQTMVRDLDVRHIPVGFGLSEPDIRRLGLFATERAGAIFAEPAIILAKRSGEVYAVFQNSISCGKTDIDRLLEGLSLLAPAGYPLRGNA</sequence>
<evidence type="ECO:0000259" key="1">
    <source>
        <dbReference type="PROSITE" id="PS51352"/>
    </source>
</evidence>
<evidence type="ECO:0000313" key="2">
    <source>
        <dbReference type="EMBL" id="AEG50903.1"/>
    </source>
</evidence>
<dbReference type="STRING" id="690566.Sphch_3304"/>
<name>F6F391_SPHCR</name>
<dbReference type="KEGG" id="sch:Sphch_3304"/>
<feature type="domain" description="Thioredoxin" evidence="1">
    <location>
        <begin position="2"/>
        <end position="155"/>
    </location>
</feature>
<dbReference type="SUPFAM" id="SSF52833">
    <property type="entry name" value="Thioredoxin-like"/>
    <property type="match status" value="1"/>
</dbReference>
<dbReference type="EMBL" id="CP002799">
    <property type="protein sequence ID" value="AEG50903.1"/>
    <property type="molecule type" value="Genomic_DNA"/>
</dbReference>
<keyword evidence="3" id="KW-1185">Reference proteome</keyword>
<gene>
    <name evidence="2" type="ORF">Sphch_3304</name>
</gene>
<dbReference type="GO" id="GO:0016491">
    <property type="term" value="F:oxidoreductase activity"/>
    <property type="evidence" value="ECO:0007669"/>
    <property type="project" value="InterPro"/>
</dbReference>
<dbReference type="Pfam" id="PF00578">
    <property type="entry name" value="AhpC-TSA"/>
    <property type="match status" value="1"/>
</dbReference>
<reference evidence="2 3" key="1">
    <citation type="submission" date="2011-05" db="EMBL/GenBank/DDBJ databases">
        <title>Complete sequence of chromosome 2 of Sphingobium chlorophenolicum L-1.</title>
        <authorList>
            <consortium name="US DOE Joint Genome Institute"/>
            <person name="Lucas S."/>
            <person name="Han J."/>
            <person name="Lapidus A."/>
            <person name="Cheng J.-F."/>
            <person name="Goodwin L."/>
            <person name="Pitluck S."/>
            <person name="Peters L."/>
            <person name="Daligault H."/>
            <person name="Han C."/>
            <person name="Tapia R."/>
            <person name="Land M."/>
            <person name="Hauser L."/>
            <person name="Kyrpides N."/>
            <person name="Ivanova N."/>
            <person name="Pagani I."/>
            <person name="Turner P."/>
            <person name="Copley S."/>
            <person name="Woyke T."/>
        </authorList>
    </citation>
    <scope>NUCLEOTIDE SEQUENCE [LARGE SCALE GENOMIC DNA]</scope>
    <source>
        <strain evidence="2 3">L-1</strain>
    </source>
</reference>
<dbReference type="GO" id="GO:0016209">
    <property type="term" value="F:antioxidant activity"/>
    <property type="evidence" value="ECO:0007669"/>
    <property type="project" value="InterPro"/>
</dbReference>
<dbReference type="AlphaFoldDB" id="F6F391"/>
<dbReference type="InterPro" id="IPR000866">
    <property type="entry name" value="AhpC/TSA"/>
</dbReference>
<dbReference type="PROSITE" id="PS51352">
    <property type="entry name" value="THIOREDOXIN_2"/>
    <property type="match status" value="1"/>
</dbReference>
<dbReference type="RefSeq" id="WP_013849133.1">
    <property type="nucleotide sequence ID" value="NC_015594.1"/>
</dbReference>